<sequence length="202" mass="22500">MKFGTTGAKGMNAMGIQQRLRPFLASLREGHESFDVPHLRLSKRQLRAAFAQAASVRGEWLTTVLGEIRVRSVRYIRTLTGQWSAILTLQYVNTAQDNIQPLAFIQGGWLLASQNRTPLSLERPDNELVTAIGKEYPTLKAIWKNQYRLIAPGGRVIFALIVPLVDLAPVTVHLADHDGDLRQQTYNSGELLTAALLQNNQS</sequence>
<dbReference type="STRING" id="1423792.FD09_GL001068"/>
<dbReference type="AlphaFoldDB" id="A0A0R1MNM7"/>
<dbReference type="EMBL" id="AZEC01000017">
    <property type="protein sequence ID" value="KRL09622.1"/>
    <property type="molecule type" value="Genomic_DNA"/>
</dbReference>
<accession>A0A0R1MNM7</accession>
<keyword evidence="2" id="KW-1185">Reference proteome</keyword>
<reference evidence="1 2" key="1">
    <citation type="journal article" date="2015" name="Genome Announc.">
        <title>Expanding the biotechnology potential of lactobacilli through comparative genomics of 213 strains and associated genera.</title>
        <authorList>
            <person name="Sun Z."/>
            <person name="Harris H.M."/>
            <person name="McCann A."/>
            <person name="Guo C."/>
            <person name="Argimon S."/>
            <person name="Zhang W."/>
            <person name="Yang X."/>
            <person name="Jeffery I.B."/>
            <person name="Cooney J.C."/>
            <person name="Kagawa T.F."/>
            <person name="Liu W."/>
            <person name="Song Y."/>
            <person name="Salvetti E."/>
            <person name="Wrobel A."/>
            <person name="Rasinkangas P."/>
            <person name="Parkhill J."/>
            <person name="Rea M.C."/>
            <person name="O'Sullivan O."/>
            <person name="Ritari J."/>
            <person name="Douillard F.P."/>
            <person name="Paul Ross R."/>
            <person name="Yang R."/>
            <person name="Briner A.E."/>
            <person name="Felis G.E."/>
            <person name="de Vos W.M."/>
            <person name="Barrangou R."/>
            <person name="Klaenhammer T.R."/>
            <person name="Caufield P.W."/>
            <person name="Cui Y."/>
            <person name="Zhang H."/>
            <person name="O'Toole P.W."/>
        </authorList>
    </citation>
    <scope>NUCLEOTIDE SEQUENCE [LARGE SCALE GENOMIC DNA]</scope>
    <source>
        <strain evidence="1 2">DSM 12744</strain>
    </source>
</reference>
<dbReference type="Proteomes" id="UP000051330">
    <property type="component" value="Unassembled WGS sequence"/>
</dbReference>
<evidence type="ECO:0000313" key="2">
    <source>
        <dbReference type="Proteomes" id="UP000051330"/>
    </source>
</evidence>
<gene>
    <name evidence="1" type="ORF">FD09_GL001068</name>
</gene>
<proteinExistence type="predicted"/>
<evidence type="ECO:0000313" key="1">
    <source>
        <dbReference type="EMBL" id="KRL09622.1"/>
    </source>
</evidence>
<dbReference type="PATRIC" id="fig|1423792.3.peg.1088"/>
<dbReference type="OrthoDB" id="2296405at2"/>
<name>A0A0R1MNM7_9LACO</name>
<organism evidence="1 2">
    <name type="scientific">Schleiferilactobacillus perolens DSM 12744</name>
    <dbReference type="NCBI Taxonomy" id="1423792"/>
    <lineage>
        <taxon>Bacteria</taxon>
        <taxon>Bacillati</taxon>
        <taxon>Bacillota</taxon>
        <taxon>Bacilli</taxon>
        <taxon>Lactobacillales</taxon>
        <taxon>Lactobacillaceae</taxon>
        <taxon>Schleiferilactobacillus</taxon>
    </lineage>
</organism>
<comment type="caution">
    <text evidence="1">The sequence shown here is derived from an EMBL/GenBank/DDBJ whole genome shotgun (WGS) entry which is preliminary data.</text>
</comment>
<protein>
    <submittedName>
        <fullName evidence="1">Uncharacterized protein</fullName>
    </submittedName>
</protein>
<dbReference type="RefSeq" id="WP_057822208.1">
    <property type="nucleotide sequence ID" value="NZ_AZEC01000017.1"/>
</dbReference>